<dbReference type="InterPro" id="IPR028973">
    <property type="entry name" value="PhnB-like"/>
</dbReference>
<keyword evidence="3" id="KW-1185">Reference proteome</keyword>
<dbReference type="RefSeq" id="WP_204866128.1">
    <property type="nucleotide sequence ID" value="NZ_JAFBBK010000001.1"/>
</dbReference>
<evidence type="ECO:0000313" key="3">
    <source>
        <dbReference type="Proteomes" id="UP000703038"/>
    </source>
</evidence>
<dbReference type="Gene3D" id="3.10.180.10">
    <property type="entry name" value="2,3-Dihydroxybiphenyl 1,2-Dioxygenase, domain 1"/>
    <property type="match status" value="1"/>
</dbReference>
<comment type="caution">
    <text evidence="2">The sequence shown here is derived from an EMBL/GenBank/DDBJ whole genome shotgun (WGS) entry which is preliminary data.</text>
</comment>
<feature type="domain" description="PhnB-like" evidence="1">
    <location>
        <begin position="2"/>
        <end position="117"/>
    </location>
</feature>
<proteinExistence type="predicted"/>
<dbReference type="Pfam" id="PF06983">
    <property type="entry name" value="3-dmu-9_3-mt"/>
    <property type="match status" value="1"/>
</dbReference>
<dbReference type="InterPro" id="IPR009725">
    <property type="entry name" value="3_dmu_93_MTrfase"/>
</dbReference>
<reference evidence="2 3" key="1">
    <citation type="submission" date="2021-01" db="EMBL/GenBank/DDBJ databases">
        <title>Genomics of switchgrass bacterial isolates.</title>
        <authorList>
            <person name="Shade A."/>
        </authorList>
    </citation>
    <scope>NUCLEOTIDE SEQUENCE [LARGE SCALE GENOMIC DNA]</scope>
    <source>
        <strain evidence="2 3">PvP111</strain>
    </source>
</reference>
<dbReference type="SUPFAM" id="SSF54593">
    <property type="entry name" value="Glyoxalase/Bleomycin resistance protein/Dihydroxybiphenyl dioxygenase"/>
    <property type="match status" value="1"/>
</dbReference>
<dbReference type="PIRSF" id="PIRSF021700">
    <property type="entry name" value="3_dmu_93_MTrfase"/>
    <property type="match status" value="1"/>
</dbReference>
<evidence type="ECO:0000259" key="1">
    <source>
        <dbReference type="Pfam" id="PF06983"/>
    </source>
</evidence>
<evidence type="ECO:0000313" key="2">
    <source>
        <dbReference type="EMBL" id="MBM7413481.1"/>
    </source>
</evidence>
<sequence>MQKITPTLWFDDRAEEAAEFYLSTFGTGAILNVSRYGDGGPGTPGRAMMVDFELFGQRFNALNGGPQFPFTEAVSMAVSCDGQDEVDRYWNALTSDGGSEGRCAWCKDKFGVSWQIVPVQLMQLMSTPDPAASQRVVQAMLSMSKIVVADLQKAHDGA</sequence>
<organism evidence="2 3">
    <name type="scientific">Rhodococcoides corynebacterioides</name>
    <dbReference type="NCBI Taxonomy" id="53972"/>
    <lineage>
        <taxon>Bacteria</taxon>
        <taxon>Bacillati</taxon>
        <taxon>Actinomycetota</taxon>
        <taxon>Actinomycetes</taxon>
        <taxon>Mycobacteriales</taxon>
        <taxon>Nocardiaceae</taxon>
        <taxon>Rhodococcoides</taxon>
    </lineage>
</organism>
<dbReference type="CDD" id="cd06588">
    <property type="entry name" value="PhnB_like"/>
    <property type="match status" value="1"/>
</dbReference>
<name>A0ABS2KP04_9NOCA</name>
<dbReference type="InterPro" id="IPR029068">
    <property type="entry name" value="Glyas_Bleomycin-R_OHBP_Dase"/>
</dbReference>
<dbReference type="Proteomes" id="UP000703038">
    <property type="component" value="Unassembled WGS sequence"/>
</dbReference>
<dbReference type="PANTHER" id="PTHR33990:SF2">
    <property type="entry name" value="PHNB-LIKE DOMAIN-CONTAINING PROTEIN"/>
    <property type="match status" value="1"/>
</dbReference>
<accession>A0ABS2KP04</accession>
<protein>
    <submittedName>
        <fullName evidence="2">3-demethylubiquinone-9 3-methyltransferase (Glyoxalase superfamily)</fullName>
    </submittedName>
</protein>
<dbReference type="EMBL" id="JAFBBK010000001">
    <property type="protein sequence ID" value="MBM7413481.1"/>
    <property type="molecule type" value="Genomic_DNA"/>
</dbReference>
<gene>
    <name evidence="2" type="ORF">JOE42_000214</name>
</gene>
<dbReference type="PANTHER" id="PTHR33990">
    <property type="entry name" value="PROTEIN YJDN-RELATED"/>
    <property type="match status" value="1"/>
</dbReference>